<dbReference type="AlphaFoldDB" id="A0AAP0KRJ2"/>
<dbReference type="SUPFAM" id="SSF101936">
    <property type="entry name" value="DNA-binding pseudobarrel domain"/>
    <property type="match status" value="2"/>
</dbReference>
<evidence type="ECO:0000256" key="5">
    <source>
        <dbReference type="ARBA" id="ARBA00023242"/>
    </source>
</evidence>
<feature type="compositionally biased region" description="Basic and acidic residues" evidence="6">
    <location>
        <begin position="236"/>
        <end position="258"/>
    </location>
</feature>
<keyword evidence="3" id="KW-0238">DNA-binding</keyword>
<feature type="region of interest" description="Disordered" evidence="6">
    <location>
        <begin position="1"/>
        <end position="21"/>
    </location>
</feature>
<dbReference type="InterPro" id="IPR015300">
    <property type="entry name" value="DNA-bd_pseudobarrel_sf"/>
</dbReference>
<organism evidence="8 9">
    <name type="scientific">Stephania japonica</name>
    <dbReference type="NCBI Taxonomy" id="461633"/>
    <lineage>
        <taxon>Eukaryota</taxon>
        <taxon>Viridiplantae</taxon>
        <taxon>Streptophyta</taxon>
        <taxon>Embryophyta</taxon>
        <taxon>Tracheophyta</taxon>
        <taxon>Spermatophyta</taxon>
        <taxon>Magnoliopsida</taxon>
        <taxon>Ranunculales</taxon>
        <taxon>Menispermaceae</taxon>
        <taxon>Menispermoideae</taxon>
        <taxon>Cissampelideae</taxon>
        <taxon>Stephania</taxon>
    </lineage>
</organism>
<dbReference type="PANTHER" id="PTHR31391:SF157">
    <property type="entry name" value="B3 DOMAIN-CONTAINING PROTEIN REM16"/>
    <property type="match status" value="1"/>
</dbReference>
<keyword evidence="5" id="KW-0539">Nucleus</keyword>
<protein>
    <recommendedName>
        <fullName evidence="7">TF-B3 domain-containing protein</fullName>
    </recommendedName>
</protein>
<name>A0AAP0KRJ2_9MAGN</name>
<feature type="domain" description="TF-B3" evidence="7">
    <location>
        <begin position="23"/>
        <end position="117"/>
    </location>
</feature>
<dbReference type="InterPro" id="IPR044837">
    <property type="entry name" value="REM16-like"/>
</dbReference>
<accession>A0AAP0KRJ2</accession>
<feature type="domain" description="TF-B3" evidence="7">
    <location>
        <begin position="316"/>
        <end position="413"/>
    </location>
</feature>
<sequence length="437" mass="49819">MKEANVSVSVSVSGSDDPTSSEAHVFSKVLQLGFTQSITIPIEFVRDIIPLPETISLKLAGDWTWTVGIREEKGRLVLEDGWEDFVKENSLKLNDTLMFKYHKYGEFCLHVTLLDKTEYVEDKVQAESPVTIDGAVGDCVAKTKLKEHLDEDAEPKSEPVEEVQQEWPQLEVSGAAARLIEGNPSKAAPSSEHRKNSKQRIRHRAQHAKKQQRRGSPVRNRHEAPTRQHNAPSSLRRSERDKEKDHKKEKTSPKKPAQEGEDSAEESGESYYVGATIEHDLTYATYFLSQRRAVTEQEVSKAFESAQAVELYKPNFISVMQPSIVQRRFFLTIPQQLLKTYIPRQSKEAILRVPPNPKAWIVQIIHRKYSAGLNMGWADFVLDNNLEEGDACLFELCDVQECGRYLMHVSIHRVVEEITPLKKLQLPYCMRGKRTKE</sequence>
<feature type="region of interest" description="Disordered" evidence="6">
    <location>
        <begin position="182"/>
        <end position="269"/>
    </location>
</feature>
<keyword evidence="4" id="KW-0804">Transcription</keyword>
<keyword evidence="9" id="KW-1185">Reference proteome</keyword>
<evidence type="ECO:0000256" key="1">
    <source>
        <dbReference type="ARBA" id="ARBA00004123"/>
    </source>
</evidence>
<evidence type="ECO:0000259" key="7">
    <source>
        <dbReference type="PROSITE" id="PS50863"/>
    </source>
</evidence>
<dbReference type="GO" id="GO:0003677">
    <property type="term" value="F:DNA binding"/>
    <property type="evidence" value="ECO:0007669"/>
    <property type="project" value="UniProtKB-KW"/>
</dbReference>
<evidence type="ECO:0000256" key="2">
    <source>
        <dbReference type="ARBA" id="ARBA00023015"/>
    </source>
</evidence>
<comment type="subcellular location">
    <subcellularLocation>
        <location evidence="1">Nucleus</location>
    </subcellularLocation>
</comment>
<evidence type="ECO:0000313" key="9">
    <source>
        <dbReference type="Proteomes" id="UP001417504"/>
    </source>
</evidence>
<evidence type="ECO:0000313" key="8">
    <source>
        <dbReference type="EMBL" id="KAK9156134.1"/>
    </source>
</evidence>
<dbReference type="SMART" id="SM01019">
    <property type="entry name" value="B3"/>
    <property type="match status" value="2"/>
</dbReference>
<evidence type="ECO:0000256" key="6">
    <source>
        <dbReference type="SAM" id="MobiDB-lite"/>
    </source>
</evidence>
<dbReference type="Gene3D" id="2.40.330.10">
    <property type="entry name" value="DNA-binding pseudobarrel domain"/>
    <property type="match status" value="2"/>
</dbReference>
<evidence type="ECO:0000256" key="3">
    <source>
        <dbReference type="ARBA" id="ARBA00023125"/>
    </source>
</evidence>
<dbReference type="PANTHER" id="PTHR31391">
    <property type="entry name" value="B3 DOMAIN-CONTAINING PROTEIN OS11G0197600-RELATED"/>
    <property type="match status" value="1"/>
</dbReference>
<dbReference type="CDD" id="cd10017">
    <property type="entry name" value="B3_DNA"/>
    <property type="match status" value="2"/>
</dbReference>
<dbReference type="EMBL" id="JBBNAE010000001">
    <property type="protein sequence ID" value="KAK9156134.1"/>
    <property type="molecule type" value="Genomic_DNA"/>
</dbReference>
<feature type="compositionally biased region" description="Acidic residues" evidence="6">
    <location>
        <begin position="259"/>
        <end position="268"/>
    </location>
</feature>
<dbReference type="GO" id="GO:0005634">
    <property type="term" value="C:nucleus"/>
    <property type="evidence" value="ECO:0007669"/>
    <property type="project" value="UniProtKB-SubCell"/>
</dbReference>
<keyword evidence="2" id="KW-0805">Transcription regulation</keyword>
<reference evidence="8 9" key="1">
    <citation type="submission" date="2024-01" db="EMBL/GenBank/DDBJ databases">
        <title>Genome assemblies of Stephania.</title>
        <authorList>
            <person name="Yang L."/>
        </authorList>
    </citation>
    <scope>NUCLEOTIDE SEQUENCE [LARGE SCALE GENOMIC DNA]</scope>
    <source>
        <strain evidence="8">QJT</strain>
        <tissue evidence="8">Leaf</tissue>
    </source>
</reference>
<evidence type="ECO:0000256" key="4">
    <source>
        <dbReference type="ARBA" id="ARBA00023163"/>
    </source>
</evidence>
<gene>
    <name evidence="8" type="ORF">Sjap_003614</name>
</gene>
<dbReference type="Pfam" id="PF02362">
    <property type="entry name" value="B3"/>
    <property type="match status" value="2"/>
</dbReference>
<comment type="caution">
    <text evidence="8">The sequence shown here is derived from an EMBL/GenBank/DDBJ whole genome shotgun (WGS) entry which is preliminary data.</text>
</comment>
<proteinExistence type="predicted"/>
<feature type="compositionally biased region" description="Low complexity" evidence="6">
    <location>
        <begin position="1"/>
        <end position="13"/>
    </location>
</feature>
<dbReference type="PROSITE" id="PS50863">
    <property type="entry name" value="B3"/>
    <property type="match status" value="2"/>
</dbReference>
<feature type="compositionally biased region" description="Basic residues" evidence="6">
    <location>
        <begin position="195"/>
        <end position="213"/>
    </location>
</feature>
<dbReference type="Proteomes" id="UP001417504">
    <property type="component" value="Unassembled WGS sequence"/>
</dbReference>
<dbReference type="InterPro" id="IPR003340">
    <property type="entry name" value="B3_DNA-bd"/>
</dbReference>